<feature type="transmembrane region" description="Helical" evidence="6">
    <location>
        <begin position="153"/>
        <end position="178"/>
    </location>
</feature>
<dbReference type="PANTHER" id="PTHR23511">
    <property type="entry name" value="SYNAPTIC VESICLE GLYCOPROTEIN 2"/>
    <property type="match status" value="1"/>
</dbReference>
<keyword evidence="4 6" id="KW-1133">Transmembrane helix</keyword>
<keyword evidence="5 6" id="KW-0472">Membrane</keyword>
<feature type="transmembrane region" description="Helical" evidence="6">
    <location>
        <begin position="257"/>
        <end position="278"/>
    </location>
</feature>
<dbReference type="InterPro" id="IPR011701">
    <property type="entry name" value="MFS"/>
</dbReference>
<comment type="caution">
    <text evidence="7">The sequence shown here is derived from an EMBL/GenBank/DDBJ whole genome shotgun (WGS) entry which is preliminary data.</text>
</comment>
<keyword evidence="8" id="KW-1185">Reference proteome</keyword>
<proteinExistence type="predicted"/>
<comment type="subcellular location">
    <subcellularLocation>
        <location evidence="1">Membrane</location>
        <topology evidence="1">Multi-pass membrane protein</topology>
    </subcellularLocation>
</comment>
<evidence type="ECO:0000256" key="3">
    <source>
        <dbReference type="ARBA" id="ARBA00022692"/>
    </source>
</evidence>
<dbReference type="InterPro" id="IPR036259">
    <property type="entry name" value="MFS_trans_sf"/>
</dbReference>
<dbReference type="RefSeq" id="XP_064709072.1">
    <property type="nucleotide sequence ID" value="XM_064854346.1"/>
</dbReference>
<dbReference type="GO" id="GO:0022857">
    <property type="term" value="F:transmembrane transporter activity"/>
    <property type="evidence" value="ECO:0007669"/>
    <property type="project" value="InterPro"/>
</dbReference>
<feature type="transmembrane region" description="Helical" evidence="6">
    <location>
        <begin position="397"/>
        <end position="416"/>
    </location>
</feature>
<evidence type="ECO:0000256" key="2">
    <source>
        <dbReference type="ARBA" id="ARBA00022448"/>
    </source>
</evidence>
<reference evidence="7 8" key="1">
    <citation type="submission" date="2023-08" db="EMBL/GenBank/DDBJ databases">
        <title>Black Yeasts Isolated from many extreme environments.</title>
        <authorList>
            <person name="Coleine C."/>
            <person name="Stajich J.E."/>
            <person name="Selbmann L."/>
        </authorList>
    </citation>
    <scope>NUCLEOTIDE SEQUENCE [LARGE SCALE GENOMIC DNA]</scope>
    <source>
        <strain evidence="7 8">CCFEE 5792</strain>
    </source>
</reference>
<feature type="transmembrane region" description="Helical" evidence="6">
    <location>
        <begin position="422"/>
        <end position="441"/>
    </location>
</feature>
<dbReference type="GeneID" id="89978967"/>
<organism evidence="7 8">
    <name type="scientific">Exophiala bonariae</name>
    <dbReference type="NCBI Taxonomy" id="1690606"/>
    <lineage>
        <taxon>Eukaryota</taxon>
        <taxon>Fungi</taxon>
        <taxon>Dikarya</taxon>
        <taxon>Ascomycota</taxon>
        <taxon>Pezizomycotina</taxon>
        <taxon>Eurotiomycetes</taxon>
        <taxon>Chaetothyriomycetidae</taxon>
        <taxon>Chaetothyriales</taxon>
        <taxon>Herpotrichiellaceae</taxon>
        <taxon>Exophiala</taxon>
    </lineage>
</organism>
<evidence type="ECO:0000313" key="7">
    <source>
        <dbReference type="EMBL" id="KAK5058549.1"/>
    </source>
</evidence>
<evidence type="ECO:0000313" key="8">
    <source>
        <dbReference type="Proteomes" id="UP001358417"/>
    </source>
</evidence>
<dbReference type="GO" id="GO:0016020">
    <property type="term" value="C:membrane"/>
    <property type="evidence" value="ECO:0007669"/>
    <property type="project" value="UniProtKB-SubCell"/>
</dbReference>
<evidence type="ECO:0000256" key="4">
    <source>
        <dbReference type="ARBA" id="ARBA00022989"/>
    </source>
</evidence>
<sequence length="449" mass="49356">MVFLNPFRKYDLEDFAGVVVPLKDAPRHPSVIAENQRRLSRASTVGQGEGLAEKKAEITDGDTSGDLTIASLRAEVEATIAASGHDSTYDRKSTIINKAITDIGMGTYQWQLFVLCGFGWLADNLWLQDVALTLPSLSAEYGVSESEVRYTTLALFTGLCIGAVFWGFVCRFFLFHLFESPKFLLSKGRQREAVTVVHAIAHYNHAKTWLTEDILNEVGGHPEESSDMKLSTADVIRRQAEKFSTQRIKPLFEQRRLAINTCLLWFMWAAIGMAYPLFNAFLPQYLSSVDPDAPPTPPSIVYRNYAIQAIVGCPGSIIACYLVDVKYLGRKGTMAIATVLTGVFLFLFTSSTDASFQLAFNCLVAFFQNIMYGVLYAYTPETFPAPNRGTGTGIASFFNRVAGLCAPVVAIGASSANPKMPIYISGALMLASFIAMICLPIETRGRQSL</sequence>
<accession>A0AAV9NL38</accession>
<keyword evidence="2" id="KW-0813">Transport</keyword>
<dbReference type="Pfam" id="PF07690">
    <property type="entry name" value="MFS_1"/>
    <property type="match status" value="1"/>
</dbReference>
<feature type="transmembrane region" description="Helical" evidence="6">
    <location>
        <begin position="358"/>
        <end position="377"/>
    </location>
</feature>
<dbReference type="Proteomes" id="UP001358417">
    <property type="component" value="Unassembled WGS sequence"/>
</dbReference>
<feature type="transmembrane region" description="Helical" evidence="6">
    <location>
        <begin position="305"/>
        <end position="323"/>
    </location>
</feature>
<dbReference type="AlphaFoldDB" id="A0AAV9NL38"/>
<feature type="transmembrane region" description="Helical" evidence="6">
    <location>
        <begin position="335"/>
        <end position="352"/>
    </location>
</feature>
<evidence type="ECO:0000256" key="6">
    <source>
        <dbReference type="SAM" id="Phobius"/>
    </source>
</evidence>
<dbReference type="PANTHER" id="PTHR23511:SF5">
    <property type="entry name" value="MAJOR FACILITATOR-TYPE TRANSPORTER HXNZ-RELATED"/>
    <property type="match status" value="1"/>
</dbReference>
<evidence type="ECO:0000256" key="5">
    <source>
        <dbReference type="ARBA" id="ARBA00023136"/>
    </source>
</evidence>
<keyword evidence="3 6" id="KW-0812">Transmembrane</keyword>
<protein>
    <recommendedName>
        <fullName evidence="9">Major facilitator superfamily (MFS) profile domain-containing protein</fullName>
    </recommendedName>
</protein>
<dbReference type="Gene3D" id="1.20.1250.20">
    <property type="entry name" value="MFS general substrate transporter like domains"/>
    <property type="match status" value="1"/>
</dbReference>
<evidence type="ECO:0008006" key="9">
    <source>
        <dbReference type="Google" id="ProtNLM"/>
    </source>
</evidence>
<dbReference type="SUPFAM" id="SSF103473">
    <property type="entry name" value="MFS general substrate transporter"/>
    <property type="match status" value="2"/>
</dbReference>
<name>A0AAV9NL38_9EURO</name>
<dbReference type="EMBL" id="JAVRRD010000005">
    <property type="protein sequence ID" value="KAK5058549.1"/>
    <property type="molecule type" value="Genomic_DNA"/>
</dbReference>
<evidence type="ECO:0000256" key="1">
    <source>
        <dbReference type="ARBA" id="ARBA00004141"/>
    </source>
</evidence>
<gene>
    <name evidence="7" type="ORF">LTR84_010812</name>
</gene>